<dbReference type="KEGG" id="dka:DKAM_0984"/>
<dbReference type="AlphaFoldDB" id="B8D5C9"/>
<gene>
    <name evidence="2" type="ordered locus">DKAM_0984</name>
</gene>
<protein>
    <submittedName>
        <fullName evidence="2">Phosphoesterase, RecJ domain protein</fullName>
    </submittedName>
</protein>
<sequence length="339" mass="38150">MSENIKRVFVAGDWDADGVVAAALIVYSQEKIGKYPLESKAVVDKVPLDPDKAKYFLASFKGGYDLAVFLDIPYSEYLGNAMKMMKNHFGVSQIVFIDHHITSLQKARELQALADIVVIDHKMPTAGLVLWELEKKGISVHQRLRSFVEVVKYMDMGKRVPEQYMKLFELTKMFSKALTVIRDETLWAKIVEWLATPAPLPMPLDEALWGKVKAIIEERDKEVADKAMELAVGAIKVGDFRFIDARNEWKKRGVTALASKLSTILKAPVLLLAGTNREYTLLVIKASHGRAYRIAKYLVGEGVALDIAGHPNLAIVRLPKDLEKQELIKILYQAVYYST</sequence>
<dbReference type="Gene3D" id="3.90.1640.30">
    <property type="match status" value="1"/>
</dbReference>
<organism evidence="2 3">
    <name type="scientific">Desulfurococcus amylolyticus (strain DSM 18924 / JCM 16383 / VKM B-2413 / 1221n)</name>
    <name type="common">Desulfurococcus kamchatkensis</name>
    <dbReference type="NCBI Taxonomy" id="490899"/>
    <lineage>
        <taxon>Archaea</taxon>
        <taxon>Thermoproteota</taxon>
        <taxon>Thermoprotei</taxon>
        <taxon>Desulfurococcales</taxon>
        <taxon>Desulfurococcaceae</taxon>
        <taxon>Desulfurococcus</taxon>
    </lineage>
</organism>
<proteinExistence type="predicted"/>
<dbReference type="InterPro" id="IPR038763">
    <property type="entry name" value="DHH_sf"/>
</dbReference>
<dbReference type="STRING" id="490899.DKAM_0984"/>
<reference evidence="2 3" key="1">
    <citation type="journal article" date="2009" name="J. Bacteriol.">
        <title>Complete genome sequence of the anaerobic, protein-degrading hyperthermophilic crenarchaeon Desulfurococcus kamchatkensis.</title>
        <authorList>
            <person name="Ravin N.V."/>
            <person name="Mardanov A.V."/>
            <person name="Beletsky A.V."/>
            <person name="Kublanov I.V."/>
            <person name="Kolganova T.V."/>
            <person name="Lebedinsky A.V."/>
            <person name="Chernyh N.A."/>
            <person name="Bonch-Osmolovskaya E.A."/>
            <person name="Skryabin K.G."/>
        </authorList>
    </citation>
    <scope>NUCLEOTIDE SEQUENCE [LARGE SCALE GENOMIC DNA]</scope>
    <source>
        <strain evidence="3">DSM 18924 / JCM 16383 / VKM B-2413 / 1221n</strain>
    </source>
</reference>
<dbReference type="HOGENOM" id="CLU_786668_0_0_2"/>
<dbReference type="Proteomes" id="UP000006903">
    <property type="component" value="Chromosome"/>
</dbReference>
<evidence type="ECO:0000259" key="1">
    <source>
        <dbReference type="Pfam" id="PF01368"/>
    </source>
</evidence>
<dbReference type="InterPro" id="IPR001667">
    <property type="entry name" value="DDH_dom"/>
</dbReference>
<evidence type="ECO:0000313" key="2">
    <source>
        <dbReference type="EMBL" id="ACL11310.1"/>
    </source>
</evidence>
<dbReference type="GeneID" id="7171803"/>
<dbReference type="SUPFAM" id="SSF64182">
    <property type="entry name" value="DHH phosphoesterases"/>
    <property type="match status" value="1"/>
</dbReference>
<dbReference type="eggNOG" id="arCOG00425">
    <property type="taxonomic scope" value="Archaea"/>
</dbReference>
<feature type="domain" description="DDH" evidence="1">
    <location>
        <begin position="7"/>
        <end position="154"/>
    </location>
</feature>
<dbReference type="Pfam" id="PF01368">
    <property type="entry name" value="DHH"/>
    <property type="match status" value="1"/>
</dbReference>
<accession>B8D5C9</accession>
<evidence type="ECO:0000313" key="3">
    <source>
        <dbReference type="Proteomes" id="UP000006903"/>
    </source>
</evidence>
<name>B8D5C9_DESA1</name>
<dbReference type="EMBL" id="CP001140">
    <property type="protein sequence ID" value="ACL11310.1"/>
    <property type="molecule type" value="Genomic_DNA"/>
</dbReference>
<dbReference type="RefSeq" id="WP_012608651.1">
    <property type="nucleotide sequence ID" value="NC_011766.1"/>
</dbReference>